<organism evidence="1 2">
    <name type="scientific">Paludibacterium paludis</name>
    <dbReference type="NCBI Taxonomy" id="1225769"/>
    <lineage>
        <taxon>Bacteria</taxon>
        <taxon>Pseudomonadati</taxon>
        <taxon>Pseudomonadota</taxon>
        <taxon>Betaproteobacteria</taxon>
        <taxon>Neisseriales</taxon>
        <taxon>Chromobacteriaceae</taxon>
        <taxon>Paludibacterium</taxon>
    </lineage>
</organism>
<dbReference type="Gene3D" id="1.25.10.10">
    <property type="entry name" value="Leucine-rich Repeat Variant"/>
    <property type="match status" value="1"/>
</dbReference>
<gene>
    <name evidence="1" type="ORF">GCM10011289_28870</name>
</gene>
<sequence length="285" mass="30313">MTPTSDEERAAGAPAGWAAVADAGLSEGERVAALGRLANAVGKDPDLLRAALALLCDGTEPAALRLALFSTVQAASFQTARFAPVRPEYLQSLRSVATDADPELRQRALGALAREQDAVAQTLLLDGLNDPAKALLPPEKALQLLSYDVHAEAYPVARQLLQSSTDPAVRCEALRLLAGDAGSTGEFERILDDKSESDDLRRLSATALHGVAPSVLQARARAIVLDNGESDELKATSLTAIAHFGDAASLEQDEDLHQCVGHLHDMTDSEDLKACARQFLGKYRR</sequence>
<dbReference type="InterPro" id="IPR016024">
    <property type="entry name" value="ARM-type_fold"/>
</dbReference>
<protein>
    <recommendedName>
        <fullName evidence="3">HEAT repeat protein</fullName>
    </recommendedName>
</protein>
<accession>A0A918P5Z6</accession>
<name>A0A918P5Z6_9NEIS</name>
<evidence type="ECO:0008006" key="3">
    <source>
        <dbReference type="Google" id="ProtNLM"/>
    </source>
</evidence>
<keyword evidence="2" id="KW-1185">Reference proteome</keyword>
<dbReference type="SUPFAM" id="SSF48371">
    <property type="entry name" value="ARM repeat"/>
    <property type="match status" value="1"/>
</dbReference>
<dbReference type="RefSeq" id="WP_189535556.1">
    <property type="nucleotide sequence ID" value="NZ_BMYX01000018.1"/>
</dbReference>
<comment type="caution">
    <text evidence="1">The sequence shown here is derived from an EMBL/GenBank/DDBJ whole genome shotgun (WGS) entry which is preliminary data.</text>
</comment>
<reference evidence="1" key="1">
    <citation type="journal article" date="2014" name="Int. J. Syst. Evol. Microbiol.">
        <title>Complete genome sequence of Corynebacterium casei LMG S-19264T (=DSM 44701T), isolated from a smear-ripened cheese.</title>
        <authorList>
            <consortium name="US DOE Joint Genome Institute (JGI-PGF)"/>
            <person name="Walter F."/>
            <person name="Albersmeier A."/>
            <person name="Kalinowski J."/>
            <person name="Ruckert C."/>
        </authorList>
    </citation>
    <scope>NUCLEOTIDE SEQUENCE</scope>
    <source>
        <strain evidence="1">KCTC 32182</strain>
    </source>
</reference>
<proteinExistence type="predicted"/>
<evidence type="ECO:0000313" key="1">
    <source>
        <dbReference type="EMBL" id="GGY23308.1"/>
    </source>
</evidence>
<evidence type="ECO:0000313" key="2">
    <source>
        <dbReference type="Proteomes" id="UP000645257"/>
    </source>
</evidence>
<dbReference type="InterPro" id="IPR011989">
    <property type="entry name" value="ARM-like"/>
</dbReference>
<dbReference type="AlphaFoldDB" id="A0A918P5Z6"/>
<dbReference type="Proteomes" id="UP000645257">
    <property type="component" value="Unassembled WGS sequence"/>
</dbReference>
<dbReference type="EMBL" id="BMYX01000018">
    <property type="protein sequence ID" value="GGY23308.1"/>
    <property type="molecule type" value="Genomic_DNA"/>
</dbReference>
<reference evidence="1" key="2">
    <citation type="submission" date="2020-09" db="EMBL/GenBank/DDBJ databases">
        <authorList>
            <person name="Sun Q."/>
            <person name="Kim S."/>
        </authorList>
    </citation>
    <scope>NUCLEOTIDE SEQUENCE</scope>
    <source>
        <strain evidence="1">KCTC 32182</strain>
    </source>
</reference>